<evidence type="ECO:0000256" key="10">
    <source>
        <dbReference type="ARBA" id="ARBA00083566"/>
    </source>
</evidence>
<keyword evidence="14" id="KW-1185">Reference proteome</keyword>
<dbReference type="PROSITE" id="PS50166">
    <property type="entry name" value="IMPORTIN_B_NT"/>
    <property type="match status" value="1"/>
</dbReference>
<keyword evidence="5" id="KW-0963">Cytoplasm</keyword>
<evidence type="ECO:0000313" key="13">
    <source>
        <dbReference type="EMBL" id="KAJ1968219.1"/>
    </source>
</evidence>
<dbReference type="Pfam" id="PF25780">
    <property type="entry name" value="TPR_IPO5"/>
    <property type="match status" value="1"/>
</dbReference>
<dbReference type="Proteomes" id="UP001150925">
    <property type="component" value="Unassembled WGS sequence"/>
</dbReference>
<evidence type="ECO:0000256" key="6">
    <source>
        <dbReference type="ARBA" id="ARBA00022737"/>
    </source>
</evidence>
<dbReference type="PROSITE" id="PS50077">
    <property type="entry name" value="HEAT_REPEAT"/>
    <property type="match status" value="1"/>
</dbReference>
<name>A0A9W8ASJ8_9FUNG</name>
<dbReference type="SUPFAM" id="SSF48371">
    <property type="entry name" value="ARM repeat"/>
    <property type="match status" value="1"/>
</dbReference>
<organism evidence="13 14">
    <name type="scientific">Dispira parvispora</name>
    <dbReference type="NCBI Taxonomy" id="1520584"/>
    <lineage>
        <taxon>Eukaryota</taxon>
        <taxon>Fungi</taxon>
        <taxon>Fungi incertae sedis</taxon>
        <taxon>Zoopagomycota</taxon>
        <taxon>Kickxellomycotina</taxon>
        <taxon>Dimargaritomycetes</taxon>
        <taxon>Dimargaritales</taxon>
        <taxon>Dimargaritaceae</taxon>
        <taxon>Dispira</taxon>
    </lineage>
</organism>
<dbReference type="OrthoDB" id="10263328at2759"/>
<accession>A0A9W8ASJ8</accession>
<dbReference type="Pfam" id="PF13513">
    <property type="entry name" value="HEAT_EZ"/>
    <property type="match status" value="1"/>
</dbReference>
<dbReference type="InterPro" id="IPR057672">
    <property type="entry name" value="TPR_IPO4/5"/>
</dbReference>
<sequence>MNVAEILANTLSPEEQVRQDATAKLEAAAAENFASYTVALVQELVNEQNQPHVRSAAGIALKNTMSAKDQQKQAELAAKWLGIDANMTQQVKQATLQTLASADHSAGKAAAQVVAAIASIELPQQQWPDLIKTLLSFMETDNANLKQATLQAIGFVCEAIAPEILATQANDILTAVVQGARKEETSQEVRLAAVNALYNSLEFIRDNFEHEGERNYIMQVVCEATQSPDVRVQVSAFECLVRIMQLYYDKMPLYMEKALFGLTVFGMKHEEEKVALQAIEFWSTVCDEEIELALDAADALAANEQPARTSHNFARMALPQILPVLLFLLTKQDEDADEDEWNVSMAAGTCLSLLAQCVEDAIVPPVIPFVEANIRNEDWHMREAAVMAFGSIMEGPEPHVLNPLAQQALPVLIDMVKDPVVQVKDTAAWTLGRICDLLISSIQLDIHLQPLVAALLGGLSDSPRIISNCCWSLMNLTEQLCSDSDAESYPLSPYFKDIMAALMKFTEQNVTEANSRTSAYEAMSTLTATCTKDCMPVVSELAVAILGRLEYTITYQNQLVGQEERMQHIDLQSNLCGVLTSVVRRA</sequence>
<keyword evidence="7" id="KW-0653">Protein transport</keyword>
<keyword evidence="4" id="KW-0813">Transport</keyword>
<evidence type="ECO:0000256" key="9">
    <source>
        <dbReference type="ARBA" id="ARBA00079884"/>
    </source>
</evidence>
<keyword evidence="6" id="KW-0677">Repeat</keyword>
<dbReference type="Pfam" id="PF25574">
    <property type="entry name" value="TPR_IMB1"/>
    <property type="match status" value="1"/>
</dbReference>
<dbReference type="InterPro" id="IPR011989">
    <property type="entry name" value="ARM-like"/>
</dbReference>
<dbReference type="InterPro" id="IPR016024">
    <property type="entry name" value="ARM-type_fold"/>
</dbReference>
<evidence type="ECO:0000256" key="3">
    <source>
        <dbReference type="ARBA" id="ARBA00010907"/>
    </source>
</evidence>
<comment type="caution">
    <text evidence="13">The sequence shown here is derived from an EMBL/GenBank/DDBJ whole genome shotgun (WGS) entry which is preliminary data.</text>
</comment>
<evidence type="ECO:0000259" key="12">
    <source>
        <dbReference type="PROSITE" id="PS50166"/>
    </source>
</evidence>
<protein>
    <recommendedName>
        <fullName evidence="9">Importin-95</fullName>
    </recommendedName>
    <alternativeName>
        <fullName evidence="10">Karyopherin-95</fullName>
    </alternativeName>
</protein>
<dbReference type="Gene3D" id="1.25.10.10">
    <property type="entry name" value="Leucine-rich Repeat Variant"/>
    <property type="match status" value="1"/>
</dbReference>
<feature type="repeat" description="HEAT" evidence="11">
    <location>
        <begin position="408"/>
        <end position="445"/>
    </location>
</feature>
<comment type="subcellular location">
    <subcellularLocation>
        <location evidence="2">Cytoplasm</location>
    </subcellularLocation>
    <subcellularLocation>
        <location evidence="1">Nucleus</location>
    </subcellularLocation>
</comment>
<evidence type="ECO:0000313" key="14">
    <source>
        <dbReference type="Proteomes" id="UP001150925"/>
    </source>
</evidence>
<dbReference type="InterPro" id="IPR058584">
    <property type="entry name" value="IMB1_TNPO1-like_TPR"/>
</dbReference>
<dbReference type="InterPro" id="IPR021133">
    <property type="entry name" value="HEAT_type_2"/>
</dbReference>
<evidence type="ECO:0000256" key="7">
    <source>
        <dbReference type="ARBA" id="ARBA00022927"/>
    </source>
</evidence>
<evidence type="ECO:0000256" key="8">
    <source>
        <dbReference type="ARBA" id="ARBA00023242"/>
    </source>
</evidence>
<keyword evidence="8" id="KW-0539">Nucleus</keyword>
<feature type="non-terminal residue" evidence="13">
    <location>
        <position position="586"/>
    </location>
</feature>
<dbReference type="GO" id="GO:0005737">
    <property type="term" value="C:cytoplasm"/>
    <property type="evidence" value="ECO:0007669"/>
    <property type="project" value="UniProtKB-SubCell"/>
</dbReference>
<dbReference type="Pfam" id="PF03810">
    <property type="entry name" value="IBN_N"/>
    <property type="match status" value="1"/>
</dbReference>
<dbReference type="GO" id="GO:0031267">
    <property type="term" value="F:small GTPase binding"/>
    <property type="evidence" value="ECO:0007669"/>
    <property type="project" value="InterPro"/>
</dbReference>
<dbReference type="InterPro" id="IPR040122">
    <property type="entry name" value="Importin_beta"/>
</dbReference>
<evidence type="ECO:0000256" key="4">
    <source>
        <dbReference type="ARBA" id="ARBA00022448"/>
    </source>
</evidence>
<feature type="domain" description="Importin N-terminal" evidence="12">
    <location>
        <begin position="21"/>
        <end position="101"/>
    </location>
</feature>
<evidence type="ECO:0000256" key="2">
    <source>
        <dbReference type="ARBA" id="ARBA00004496"/>
    </source>
</evidence>
<gene>
    <name evidence="13" type="primary">kap95</name>
    <name evidence="13" type="ORF">IWQ62_001376</name>
</gene>
<dbReference type="InterPro" id="IPR001494">
    <property type="entry name" value="Importin-beta_N"/>
</dbReference>
<dbReference type="AlphaFoldDB" id="A0A9W8ASJ8"/>
<evidence type="ECO:0000256" key="11">
    <source>
        <dbReference type="PROSITE-ProRule" id="PRU00103"/>
    </source>
</evidence>
<dbReference type="SMART" id="SM00913">
    <property type="entry name" value="IBN_N"/>
    <property type="match status" value="1"/>
</dbReference>
<proteinExistence type="inferred from homology"/>
<evidence type="ECO:0000256" key="5">
    <source>
        <dbReference type="ARBA" id="ARBA00022490"/>
    </source>
</evidence>
<reference evidence="13" key="1">
    <citation type="submission" date="2022-07" db="EMBL/GenBank/DDBJ databases">
        <title>Phylogenomic reconstructions and comparative analyses of Kickxellomycotina fungi.</title>
        <authorList>
            <person name="Reynolds N.K."/>
            <person name="Stajich J.E."/>
            <person name="Barry K."/>
            <person name="Grigoriev I.V."/>
            <person name="Crous P."/>
            <person name="Smith M.E."/>
        </authorList>
    </citation>
    <scope>NUCLEOTIDE SEQUENCE</scope>
    <source>
        <strain evidence="13">RSA 1196</strain>
    </source>
</reference>
<evidence type="ECO:0000256" key="1">
    <source>
        <dbReference type="ARBA" id="ARBA00004123"/>
    </source>
</evidence>
<dbReference type="EMBL" id="JANBPY010000214">
    <property type="protein sequence ID" value="KAJ1968219.1"/>
    <property type="molecule type" value="Genomic_DNA"/>
</dbReference>
<comment type="similarity">
    <text evidence="3">Belongs to the importin beta family. Importin beta-1 subfamily.</text>
</comment>
<dbReference type="PANTHER" id="PTHR10527">
    <property type="entry name" value="IMPORTIN BETA"/>
    <property type="match status" value="1"/>
</dbReference>
<dbReference type="FunFam" id="1.25.10.10:FF:000027">
    <property type="entry name" value="Importin subunit beta-1"/>
    <property type="match status" value="1"/>
</dbReference>
<dbReference type="GO" id="GO:0006606">
    <property type="term" value="P:protein import into nucleus"/>
    <property type="evidence" value="ECO:0007669"/>
    <property type="project" value="InterPro"/>
</dbReference>